<organism evidence="9 10">
    <name type="scientific">Tranquillimonas rosea</name>
    <dbReference type="NCBI Taxonomy" id="641238"/>
    <lineage>
        <taxon>Bacteria</taxon>
        <taxon>Pseudomonadati</taxon>
        <taxon>Pseudomonadota</taxon>
        <taxon>Alphaproteobacteria</taxon>
        <taxon>Rhodobacterales</taxon>
        <taxon>Roseobacteraceae</taxon>
        <taxon>Tranquillimonas</taxon>
    </lineage>
</organism>
<dbReference type="Pfam" id="PF00155">
    <property type="entry name" value="Aminotran_1_2"/>
    <property type="match status" value="1"/>
</dbReference>
<evidence type="ECO:0000256" key="2">
    <source>
        <dbReference type="ARBA" id="ARBA00007970"/>
    </source>
</evidence>
<reference evidence="9 10" key="1">
    <citation type="submission" date="2016-10" db="EMBL/GenBank/DDBJ databases">
        <authorList>
            <person name="de Groot N.N."/>
        </authorList>
    </citation>
    <scope>NUCLEOTIDE SEQUENCE [LARGE SCALE GENOMIC DNA]</scope>
    <source>
        <strain evidence="9 10">DSM 23042</strain>
    </source>
</reference>
<dbReference type="NCBIfam" id="NF006014">
    <property type="entry name" value="PRK08153.1"/>
    <property type="match status" value="1"/>
</dbReference>
<dbReference type="OrthoDB" id="9809616at2"/>
<comment type="cofactor">
    <cofactor evidence="1 7">
        <name>pyridoxal 5'-phosphate</name>
        <dbReference type="ChEBI" id="CHEBI:597326"/>
    </cofactor>
</comment>
<comment type="similarity">
    <text evidence="2">Belongs to the class-II pyridoxal-phosphate-dependent aminotransferase family. Histidinol-phosphate aminotransferase subfamily.</text>
</comment>
<dbReference type="RefSeq" id="WP_092696073.1">
    <property type="nucleotide sequence ID" value="NZ_FOGU01000014.1"/>
</dbReference>
<dbReference type="EMBL" id="FOGU01000014">
    <property type="protein sequence ID" value="SES38720.1"/>
    <property type="molecule type" value="Genomic_DNA"/>
</dbReference>
<dbReference type="AlphaFoldDB" id="A0A1H9WXU5"/>
<dbReference type="PANTHER" id="PTHR43643">
    <property type="entry name" value="HISTIDINOL-PHOSPHATE AMINOTRANSFERASE 2"/>
    <property type="match status" value="1"/>
</dbReference>
<dbReference type="SUPFAM" id="SSF53383">
    <property type="entry name" value="PLP-dependent transferases"/>
    <property type="match status" value="1"/>
</dbReference>
<dbReference type="Gene3D" id="3.90.1150.10">
    <property type="entry name" value="Aspartate Aminotransferase, domain 1"/>
    <property type="match status" value="1"/>
</dbReference>
<keyword evidence="10" id="KW-1185">Reference proteome</keyword>
<proteinExistence type="inferred from homology"/>
<keyword evidence="4 9" id="KW-0808">Transferase</keyword>
<dbReference type="GO" id="GO:0030170">
    <property type="term" value="F:pyridoxal phosphate binding"/>
    <property type="evidence" value="ECO:0007669"/>
    <property type="project" value="InterPro"/>
</dbReference>
<evidence type="ECO:0000256" key="5">
    <source>
        <dbReference type="ARBA" id="ARBA00022898"/>
    </source>
</evidence>
<dbReference type="InterPro" id="IPR001917">
    <property type="entry name" value="Aminotrans_II_pyridoxalP_BS"/>
</dbReference>
<dbReference type="Gene3D" id="3.40.640.10">
    <property type="entry name" value="Type I PLP-dependent aspartate aminotransferase-like (Major domain)"/>
    <property type="match status" value="1"/>
</dbReference>
<dbReference type="PROSITE" id="PS00599">
    <property type="entry name" value="AA_TRANSFER_CLASS_2"/>
    <property type="match status" value="1"/>
</dbReference>
<gene>
    <name evidence="9" type="ORF">SAMN04490244_11458</name>
</gene>
<accession>A0A1H9WXU5</accession>
<comment type="pathway">
    <text evidence="6">Amino-acid biosynthesis.</text>
</comment>
<dbReference type="STRING" id="641238.SAMN04490244_11458"/>
<evidence type="ECO:0000259" key="8">
    <source>
        <dbReference type="Pfam" id="PF00155"/>
    </source>
</evidence>
<evidence type="ECO:0000313" key="10">
    <source>
        <dbReference type="Proteomes" id="UP000198885"/>
    </source>
</evidence>
<dbReference type="InterPro" id="IPR050106">
    <property type="entry name" value="HistidinolP_aminotransfase"/>
</dbReference>
<dbReference type="InterPro" id="IPR004839">
    <property type="entry name" value="Aminotransferase_I/II_large"/>
</dbReference>
<feature type="domain" description="Aminotransferase class I/classII large" evidence="8">
    <location>
        <begin position="37"/>
        <end position="359"/>
    </location>
</feature>
<evidence type="ECO:0000256" key="3">
    <source>
        <dbReference type="ARBA" id="ARBA00022576"/>
    </source>
</evidence>
<evidence type="ECO:0000256" key="1">
    <source>
        <dbReference type="ARBA" id="ARBA00001933"/>
    </source>
</evidence>
<protein>
    <submittedName>
        <fullName evidence="9">Histidinol-phosphate aminotransferase</fullName>
    </submittedName>
</protein>
<keyword evidence="5 7" id="KW-0663">Pyridoxal phosphate</keyword>
<sequence>MTDPRLTRLAASLPATVPFVGPETMEREAGEAFRARLGANESVFGPSPKAVAAMEKAAAESWKYGDSLSHDLRHAIAAYHDVDPAHVLVGEGIDGILGNLVRLTVAEGGAVVTSAGAYPTFNYHVTGFGGTLHKVPFRGDHEDPDALVDKAVETGAKLVYISNPDNPMGSWHDGATVAAMLDRLPDTCLLVLDEAYADFAPEEAIPDIAPTDTRVIRTRTFSKAYGLAGARVGYAIGPVDLIAAFDRVRNHFGMTRVSQDGAVAALADRDWLEKVCRDVERSKARMSEIAAGNGLRALPSATNFVAIDCGRDGGFAREVMLALIARGVFVRMPGVSPLDRCIRITCGTDGDMDVLAETLPLALEDAARNVR</sequence>
<dbReference type="InterPro" id="IPR015424">
    <property type="entry name" value="PyrdxlP-dep_Trfase"/>
</dbReference>
<dbReference type="Proteomes" id="UP000198885">
    <property type="component" value="Unassembled WGS sequence"/>
</dbReference>
<dbReference type="GO" id="GO:0008483">
    <property type="term" value="F:transaminase activity"/>
    <property type="evidence" value="ECO:0007669"/>
    <property type="project" value="UniProtKB-KW"/>
</dbReference>
<name>A0A1H9WXU5_9RHOB</name>
<evidence type="ECO:0000256" key="4">
    <source>
        <dbReference type="ARBA" id="ARBA00022679"/>
    </source>
</evidence>
<dbReference type="InterPro" id="IPR015422">
    <property type="entry name" value="PyrdxlP-dep_Trfase_small"/>
</dbReference>
<keyword evidence="3 9" id="KW-0032">Aminotransferase</keyword>
<dbReference type="PANTHER" id="PTHR43643:SF3">
    <property type="entry name" value="HISTIDINOL-PHOSPHATE AMINOTRANSFERASE"/>
    <property type="match status" value="1"/>
</dbReference>
<evidence type="ECO:0000256" key="6">
    <source>
        <dbReference type="ARBA" id="ARBA00029440"/>
    </source>
</evidence>
<dbReference type="CDD" id="cd00609">
    <property type="entry name" value="AAT_like"/>
    <property type="match status" value="1"/>
</dbReference>
<dbReference type="InterPro" id="IPR015421">
    <property type="entry name" value="PyrdxlP-dep_Trfase_major"/>
</dbReference>
<evidence type="ECO:0000313" key="9">
    <source>
        <dbReference type="EMBL" id="SES38720.1"/>
    </source>
</evidence>
<evidence type="ECO:0000256" key="7">
    <source>
        <dbReference type="RuleBase" id="RU003693"/>
    </source>
</evidence>